<protein>
    <submittedName>
        <fullName evidence="2">Uncharacterized protein</fullName>
    </submittedName>
</protein>
<feature type="transmembrane region" description="Helical" evidence="1">
    <location>
        <begin position="43"/>
        <end position="63"/>
    </location>
</feature>
<feature type="transmembrane region" description="Helical" evidence="1">
    <location>
        <begin position="270"/>
        <end position="288"/>
    </location>
</feature>
<evidence type="ECO:0000313" key="2">
    <source>
        <dbReference type="EMBL" id="CCG52169.1"/>
    </source>
</evidence>
<evidence type="ECO:0000256" key="1">
    <source>
        <dbReference type="SAM" id="Phobius"/>
    </source>
</evidence>
<dbReference type="AlphaFoldDB" id="H8XNQ2"/>
<proteinExistence type="predicted"/>
<keyword evidence="3" id="KW-1185">Reference proteome</keyword>
<keyword evidence="1" id="KW-1133">Transmembrane helix</keyword>
<evidence type="ECO:0000313" key="3">
    <source>
        <dbReference type="Proteomes" id="UP000007599"/>
    </source>
</evidence>
<dbReference type="EMBL" id="HE774682">
    <property type="protein sequence ID" value="CCG52169.1"/>
    <property type="molecule type" value="Genomic_DNA"/>
</dbReference>
<sequence length="335" mass="40128">MKKYWLSKPFIDVTFILAPPFLCLFLIFLFQDKLEDIAEKYSFVNWLLFIVFIDVAHVYSTLYKTYFNPKERQKFKGLLIKLPLISLLSGVVLYGIGSQFFWSVLAYIAVYHFIRQQYGFMRLYARFEEKKTSRLDALAIYNATLFPMMYWFLSSKRQFTWFVEEEFFTYNCPTCLKFLEVLYGLILLTYIAIVVFNYIKYNQFNLQKNVLILGTYLSWYFGIVYFNNDLIFTILNVVSHGVPYIALIYVNQKEESHVSFFPRLKTIQGLLVFLVLILSLAFSEELLWEFTVWNEQIQFHQFENPFEKWQIILVPLLTVPQLTHYLLDGFIWKNK</sequence>
<name>H8XNQ2_FLAIG</name>
<feature type="transmembrane region" description="Helical" evidence="1">
    <location>
        <begin position="12"/>
        <end position="31"/>
    </location>
</feature>
<dbReference type="HOGENOM" id="CLU_051342_0_0_10"/>
<feature type="transmembrane region" description="Helical" evidence="1">
    <location>
        <begin position="232"/>
        <end position="250"/>
    </location>
</feature>
<gene>
    <name evidence="2" type="ordered locus">KQS_00850</name>
</gene>
<reference evidence="3" key="2">
    <citation type="submission" date="2012-03" db="EMBL/GenBank/DDBJ databases">
        <title>Complete genome sequence of Flavobacterium indicum GPTSA100-9T, isolated from warm spring water.</title>
        <authorList>
            <person name="Barbier P."/>
            <person name="Houel A."/>
            <person name="Loux V."/>
            <person name="Poulain J."/>
            <person name="Bernardet J.-F."/>
            <person name="Touchon M."/>
            <person name="Duchaud E."/>
        </authorList>
    </citation>
    <scope>NUCLEOTIDE SEQUENCE [LARGE SCALE GENOMIC DNA]</scope>
    <source>
        <strain evidence="3">DSM 17447 / CIP 109464 / GPTSA100-9</strain>
    </source>
</reference>
<dbReference type="PATRIC" id="fig|1094466.5.peg.164"/>
<dbReference type="OrthoDB" id="235490at2"/>
<organism evidence="2 3">
    <name type="scientific">Flavobacterium indicum (strain DSM 17447 / CIP 109464 / GPTSA100-9)</name>
    <dbReference type="NCBI Taxonomy" id="1094466"/>
    <lineage>
        <taxon>Bacteria</taxon>
        <taxon>Pseudomonadati</taxon>
        <taxon>Bacteroidota</taxon>
        <taxon>Flavobacteriia</taxon>
        <taxon>Flavobacteriales</taxon>
        <taxon>Flavobacteriaceae</taxon>
        <taxon>Flavobacterium</taxon>
    </lineage>
</organism>
<feature type="transmembrane region" description="Helical" evidence="1">
    <location>
        <begin position="181"/>
        <end position="198"/>
    </location>
</feature>
<keyword evidence="1" id="KW-0472">Membrane</keyword>
<dbReference type="Proteomes" id="UP000007599">
    <property type="component" value="Chromosome I"/>
</dbReference>
<feature type="transmembrane region" description="Helical" evidence="1">
    <location>
        <begin position="210"/>
        <end position="226"/>
    </location>
</feature>
<dbReference type="eggNOG" id="ENOG502ZAJW">
    <property type="taxonomic scope" value="Bacteria"/>
</dbReference>
<dbReference type="STRING" id="1094466.KQS_00850"/>
<accession>H8XNQ2</accession>
<reference evidence="2 3" key="1">
    <citation type="journal article" date="2012" name="J. Bacteriol.">
        <title>Complete Genome Sequence of Flavobacterium indicum GPSTA100-9T, Isolated from Warm Spring Water.</title>
        <authorList>
            <person name="Barbier P."/>
            <person name="Houel A."/>
            <person name="Loux V."/>
            <person name="Poulain J."/>
            <person name="Bernardet J.F."/>
            <person name="Touchon M."/>
            <person name="Duchaud E."/>
        </authorList>
    </citation>
    <scope>NUCLEOTIDE SEQUENCE [LARGE SCALE GENOMIC DNA]</scope>
    <source>
        <strain evidence="3">DSM 17447 / CIP 109464 / GPTSA100-9</strain>
    </source>
</reference>
<dbReference type="KEGG" id="fin:KQS_00850"/>
<dbReference type="RefSeq" id="WP_014387313.1">
    <property type="nucleotide sequence ID" value="NC_017025.1"/>
</dbReference>
<keyword evidence="1" id="KW-0812">Transmembrane</keyword>
<feature type="transmembrane region" description="Helical" evidence="1">
    <location>
        <begin position="99"/>
        <end position="114"/>
    </location>
</feature>
<feature type="transmembrane region" description="Helical" evidence="1">
    <location>
        <begin position="135"/>
        <end position="153"/>
    </location>
</feature>